<evidence type="ECO:0000313" key="4">
    <source>
        <dbReference type="Proteomes" id="UP000192257"/>
    </source>
</evidence>
<keyword evidence="4" id="KW-1185">Reference proteome</keyword>
<dbReference type="RefSeq" id="XP_028885052.1">
    <property type="nucleotide sequence ID" value="XM_029023856.1"/>
</dbReference>
<evidence type="ECO:0000256" key="2">
    <source>
        <dbReference type="SAM" id="MobiDB-lite"/>
    </source>
</evidence>
<accession>A0A1X0P210</accession>
<feature type="compositionally biased region" description="Polar residues" evidence="2">
    <location>
        <begin position="555"/>
        <end position="570"/>
    </location>
</feature>
<protein>
    <submittedName>
        <fullName evidence="3">Uncharacterized protein</fullName>
    </submittedName>
</protein>
<name>A0A1X0P210_9TRYP</name>
<feature type="compositionally biased region" description="Polar residues" evidence="2">
    <location>
        <begin position="688"/>
        <end position="698"/>
    </location>
</feature>
<gene>
    <name evidence="3" type="ORF">TM35_000074100</name>
</gene>
<dbReference type="AlphaFoldDB" id="A0A1X0P210"/>
<feature type="compositionally biased region" description="Low complexity" evidence="2">
    <location>
        <begin position="577"/>
        <end position="586"/>
    </location>
</feature>
<evidence type="ECO:0000313" key="3">
    <source>
        <dbReference type="EMBL" id="ORC90986.1"/>
    </source>
</evidence>
<reference evidence="3 4" key="1">
    <citation type="submission" date="2017-03" db="EMBL/GenBank/DDBJ databases">
        <title>An alternative strategy for trypanosome survival in the mammalian bloodstream revealed through genome and transcriptome analysis of the ubiquitous bovine parasite Trypanosoma (Megatrypanum) theileri.</title>
        <authorList>
            <person name="Kelly S."/>
            <person name="Ivens A."/>
            <person name="Mott A."/>
            <person name="O'Neill E."/>
            <person name="Emms D."/>
            <person name="Macleod O."/>
            <person name="Voorheis P."/>
            <person name="Matthews J."/>
            <person name="Matthews K."/>
            <person name="Carrington M."/>
        </authorList>
    </citation>
    <scope>NUCLEOTIDE SEQUENCE [LARGE SCALE GENOMIC DNA]</scope>
    <source>
        <strain evidence="3">Edinburgh</strain>
    </source>
</reference>
<dbReference type="GeneID" id="39983636"/>
<keyword evidence="1" id="KW-0175">Coiled coil</keyword>
<dbReference type="VEuPathDB" id="TriTrypDB:TM35_000074100"/>
<comment type="caution">
    <text evidence="3">The sequence shown here is derived from an EMBL/GenBank/DDBJ whole genome shotgun (WGS) entry which is preliminary data.</text>
</comment>
<proteinExistence type="predicted"/>
<feature type="compositionally biased region" description="Polar residues" evidence="2">
    <location>
        <begin position="651"/>
        <end position="680"/>
    </location>
</feature>
<feature type="compositionally biased region" description="Basic and acidic residues" evidence="2">
    <location>
        <begin position="215"/>
        <end position="224"/>
    </location>
</feature>
<dbReference type="Proteomes" id="UP000192257">
    <property type="component" value="Unassembled WGS sequence"/>
</dbReference>
<feature type="coiled-coil region" evidence="1">
    <location>
        <begin position="78"/>
        <end position="154"/>
    </location>
</feature>
<organism evidence="3 4">
    <name type="scientific">Trypanosoma theileri</name>
    <dbReference type="NCBI Taxonomy" id="67003"/>
    <lineage>
        <taxon>Eukaryota</taxon>
        <taxon>Discoba</taxon>
        <taxon>Euglenozoa</taxon>
        <taxon>Kinetoplastea</taxon>
        <taxon>Metakinetoplastina</taxon>
        <taxon>Trypanosomatida</taxon>
        <taxon>Trypanosomatidae</taxon>
        <taxon>Trypanosoma</taxon>
    </lineage>
</organism>
<feature type="region of interest" description="Disordered" evidence="2">
    <location>
        <begin position="651"/>
        <end position="730"/>
    </location>
</feature>
<feature type="region of interest" description="Disordered" evidence="2">
    <location>
        <begin position="215"/>
        <end position="237"/>
    </location>
</feature>
<dbReference type="OrthoDB" id="263568at2759"/>
<evidence type="ECO:0000256" key="1">
    <source>
        <dbReference type="SAM" id="Coils"/>
    </source>
</evidence>
<feature type="compositionally biased region" description="Basic residues" evidence="2">
    <location>
        <begin position="606"/>
        <end position="618"/>
    </location>
</feature>
<feature type="region of interest" description="Disordered" evidence="2">
    <location>
        <begin position="555"/>
        <end position="628"/>
    </location>
</feature>
<sequence length="730" mass="81611">MLTFDKLPLALGSDHNEALEDTVDNVLANSHSVLTTTRRMSEAGLDSVGLVFKHTNFDFRPAATHGVEFEGDSFPGAVGALRAQLEECRAVLRRVESERRYLRARAAELQRGVAAAEGQRERLREAAATAAREAREARRAAAAGRRRLREAEAAAMTATEEQMRLRRYVRAAPFTPADARAIVPDRRFEEAFRDKMDAIRYKRRYQRAKLLHQQRAEAAERERMEAEDDADDTSNGLNASSTVTLAAMPATPNTNLSSSFNGLSLSQLGSTSISTRELLGGSFQLPFVHTTPRDSYVLALIQKASSSEALTRLRDGIIRICSRLKQGQDHGMRSLYTLMLECMRVGDRLSGAFFTDPKKSFEIVVEKTQRTHRDLLYDLLELVNSAVIDVAEMESSSTKKKVTKHNAGCSVYFPGVPDLRLADIEERLETQRQKQNMEASICKNTSTTTAGKPNFPEELHCMRPECTSLRQKTLFTLEQLLCLHKAFYKTVDFVHSYYAPTDMGIEDTFKGLNIFATEATLENPRFETKVAEAVEADIQQADKITECIVTAAKTPSSGASKHKTSMSSSYPGPRSEQQQQQQQQQQHLHKLKEEPRQMFQTPKGKVNLRGKSRGHTSKLAKTPPIPSKEAPYFARRFIYAKTEDINDTTLVDTKQSQVNSPHQSITQLNVTEPERPSTSIVPHANTAPPRSSESQPARSSIPREMNSPLVKPKTLTKVNLPQFMGKTPER</sequence>
<dbReference type="EMBL" id="NBCO01000007">
    <property type="protein sequence ID" value="ORC90986.1"/>
    <property type="molecule type" value="Genomic_DNA"/>
</dbReference>